<evidence type="ECO:0000313" key="1">
    <source>
        <dbReference type="EMBL" id="RKR75525.1"/>
    </source>
</evidence>
<dbReference type="Proteomes" id="UP000280008">
    <property type="component" value="Unassembled WGS sequence"/>
</dbReference>
<reference evidence="1 2" key="1">
    <citation type="submission" date="2018-10" db="EMBL/GenBank/DDBJ databases">
        <title>Sequencing the genomes of 1000 actinobacteria strains.</title>
        <authorList>
            <person name="Klenk H.-P."/>
        </authorList>
    </citation>
    <scope>NUCLEOTIDE SEQUENCE [LARGE SCALE GENOMIC DNA]</scope>
    <source>
        <strain evidence="1 2">DSM 17894</strain>
    </source>
</reference>
<keyword evidence="2" id="KW-1185">Reference proteome</keyword>
<name>A0A495IK89_9MICO</name>
<evidence type="ECO:0008006" key="3">
    <source>
        <dbReference type="Google" id="ProtNLM"/>
    </source>
</evidence>
<accession>A0A495IK89</accession>
<comment type="caution">
    <text evidence="1">The sequence shown here is derived from an EMBL/GenBank/DDBJ whole genome shotgun (WGS) entry which is preliminary data.</text>
</comment>
<proteinExistence type="predicted"/>
<dbReference type="EMBL" id="RBKS01000001">
    <property type="protein sequence ID" value="RKR75525.1"/>
    <property type="molecule type" value="Genomic_DNA"/>
</dbReference>
<gene>
    <name evidence="1" type="ORF">C8E83_2673</name>
</gene>
<dbReference type="OrthoDB" id="36432at2"/>
<evidence type="ECO:0000313" key="2">
    <source>
        <dbReference type="Proteomes" id="UP000280008"/>
    </source>
</evidence>
<organism evidence="1 2">
    <name type="scientific">Frondihabitans australicus</name>
    <dbReference type="NCBI Taxonomy" id="386892"/>
    <lineage>
        <taxon>Bacteria</taxon>
        <taxon>Bacillati</taxon>
        <taxon>Actinomycetota</taxon>
        <taxon>Actinomycetes</taxon>
        <taxon>Micrococcales</taxon>
        <taxon>Microbacteriaceae</taxon>
        <taxon>Frondihabitans</taxon>
    </lineage>
</organism>
<protein>
    <recommendedName>
        <fullName evidence="3">Type 4 fimbrial biogenesis protein PilX N-terminal domain-containing protein</fullName>
    </recommendedName>
</protein>
<dbReference type="AlphaFoldDB" id="A0A495IK89"/>
<dbReference type="RefSeq" id="WP_121370312.1">
    <property type="nucleotide sequence ID" value="NZ_RBKS01000001.1"/>
</dbReference>
<sequence>MITFLRFRIGRRLARLLGDRSDERGMALATVLIFGAALLLMSATVVTVSVSGTTKAQTDVNWVAAGQAAYAGVEDYQAKLANDNSYSQYGTTASAFSKDSTFTSTNNNPAFVSWEPVDPSNATGPSYRYAVDNTQYSKTGVLRVQSTGKVGTTTRTVVASLKQSGFLDYMYFTDMEFGDPATSTTGCPTTSTYQWAASLSSKCSIIQFAAGDTISGPVHSNDTLTVCGSTFNNTVTTSAPTSTVPNGYVVPSGCNSTPTFGISKPTYTPLLQMPSTIGSLIQETRSDLTASTVPRPGCLYTGPTTFTFNGDGTWTVYSPWTQYTNIAGSPATSGSVSSQCGTPGYTSAGNTLGSPGGQTFNVVPQNLVYVQNVPTTSTDPNYPNTSAKTGPGNSKFFTSAGLPQNYTCTGADGSTVGNGVGFPAVNETAPSSTSYSCKNGDAFVQGTVNGDVTIAANNYVYITGDITYDTATAANDLLGLIGQNNVYVYNPIGNYTTTYTYSCGTSKKPATCTGTTQHTNALLDESQSDRTIDAAIMSVAHSFTVENYSADSGNPKGNLNVYGSIVQKYRGPVATSGGNGTVNTGYTKNYSYDPRLAFEAPPKFLSPVSTTYGITSTTEVKTAFSASGAPMS</sequence>